<protein>
    <submittedName>
        <fullName evidence="3">Uncharacterized protein</fullName>
    </submittedName>
</protein>
<keyword evidence="2" id="KW-1133">Transmembrane helix</keyword>
<evidence type="ECO:0000313" key="4">
    <source>
        <dbReference type="Proteomes" id="UP001172756"/>
    </source>
</evidence>
<dbReference type="Proteomes" id="UP001172756">
    <property type="component" value="Unassembled WGS sequence"/>
</dbReference>
<evidence type="ECO:0000256" key="1">
    <source>
        <dbReference type="SAM" id="MobiDB-lite"/>
    </source>
</evidence>
<feature type="transmembrane region" description="Helical" evidence="2">
    <location>
        <begin position="12"/>
        <end position="30"/>
    </location>
</feature>
<sequence length="119" mass="12888">MGGSSDGSPLIALFLFALGPGAGVAVWMWIQGHYRNRSARYRPEEVVRTHVVDLRGDDALVRRLRTRSGSIDGGNELRPEQRARVWRVIEAPVEAPPEPHPSAEDLADPDGDDAGPGPA</sequence>
<keyword evidence="2" id="KW-0812">Transmembrane</keyword>
<comment type="caution">
    <text evidence="3">The sequence shown here is derived from an EMBL/GenBank/DDBJ whole genome shotgun (WGS) entry which is preliminary data.</text>
</comment>
<dbReference type="EMBL" id="JAUHQB010000003">
    <property type="protein sequence ID" value="MDN4483104.1"/>
    <property type="molecule type" value="Genomic_DNA"/>
</dbReference>
<name>A0AB35MH25_9MICO</name>
<organism evidence="3 4">
    <name type="scientific">Demequina lignilytica</name>
    <dbReference type="NCBI Taxonomy" id="3051663"/>
    <lineage>
        <taxon>Bacteria</taxon>
        <taxon>Bacillati</taxon>
        <taxon>Actinomycetota</taxon>
        <taxon>Actinomycetes</taxon>
        <taxon>Micrococcales</taxon>
        <taxon>Demequinaceae</taxon>
        <taxon>Demequina</taxon>
    </lineage>
</organism>
<gene>
    <name evidence="3" type="ORF">QQ002_06085</name>
</gene>
<evidence type="ECO:0000313" key="3">
    <source>
        <dbReference type="EMBL" id="MDN4483104.1"/>
    </source>
</evidence>
<keyword evidence="2" id="KW-0472">Membrane</keyword>
<proteinExistence type="predicted"/>
<feature type="region of interest" description="Disordered" evidence="1">
    <location>
        <begin position="91"/>
        <end position="119"/>
    </location>
</feature>
<dbReference type="RefSeq" id="WP_301153154.1">
    <property type="nucleotide sequence ID" value="NZ_JAUHPZ010000005.1"/>
</dbReference>
<reference evidence="3 4" key="1">
    <citation type="submission" date="2023-06" db="EMBL/GenBank/DDBJ databases">
        <title>SYSU T0a273.</title>
        <authorList>
            <person name="Gao L."/>
            <person name="Fang B.-Z."/>
            <person name="Li W.-J."/>
        </authorList>
    </citation>
    <scope>NUCLEOTIDE SEQUENCE [LARGE SCALE GENOMIC DNA]</scope>
    <source>
        <strain evidence="3 4">SYSU T0a273</strain>
    </source>
</reference>
<accession>A0AB35MH25</accession>
<dbReference type="AlphaFoldDB" id="A0AB35MH25"/>
<evidence type="ECO:0000256" key="2">
    <source>
        <dbReference type="SAM" id="Phobius"/>
    </source>
</evidence>